<evidence type="ECO:0000256" key="1">
    <source>
        <dbReference type="SAM" id="MobiDB-lite"/>
    </source>
</evidence>
<protein>
    <recommendedName>
        <fullName evidence="4">Reverse transcriptase domain-containing protein</fullName>
    </recommendedName>
</protein>
<sequence>MTKQGSRDNSSCKNRMNFTWKLTRTLESISKNLEERVPSRPESKLYSRWDGPFVITNVLPYGVVELKDEHTNSTFQVNVHHEGLEPISGDVETISLMEPTPPDDIP</sequence>
<reference evidence="2" key="1">
    <citation type="submission" date="2018-05" db="EMBL/GenBank/DDBJ databases">
        <title>Draft genome of Mucuna pruriens seed.</title>
        <authorList>
            <person name="Nnadi N.E."/>
            <person name="Vos R."/>
            <person name="Hasami M.H."/>
            <person name="Devisetty U.K."/>
            <person name="Aguiy J.C."/>
        </authorList>
    </citation>
    <scope>NUCLEOTIDE SEQUENCE [LARGE SCALE GENOMIC DNA]</scope>
    <source>
        <strain evidence="2">JCA_2017</strain>
    </source>
</reference>
<feature type="region of interest" description="Disordered" evidence="1">
    <location>
        <begin position="86"/>
        <end position="106"/>
    </location>
</feature>
<name>A0A371EY43_MUCPR</name>
<comment type="caution">
    <text evidence="2">The sequence shown here is derived from an EMBL/GenBank/DDBJ whole genome shotgun (WGS) entry which is preliminary data.</text>
</comment>
<organism evidence="2 3">
    <name type="scientific">Mucuna pruriens</name>
    <name type="common">Velvet bean</name>
    <name type="synonym">Dolichos pruriens</name>
    <dbReference type="NCBI Taxonomy" id="157652"/>
    <lineage>
        <taxon>Eukaryota</taxon>
        <taxon>Viridiplantae</taxon>
        <taxon>Streptophyta</taxon>
        <taxon>Embryophyta</taxon>
        <taxon>Tracheophyta</taxon>
        <taxon>Spermatophyta</taxon>
        <taxon>Magnoliopsida</taxon>
        <taxon>eudicotyledons</taxon>
        <taxon>Gunneridae</taxon>
        <taxon>Pentapetalae</taxon>
        <taxon>rosids</taxon>
        <taxon>fabids</taxon>
        <taxon>Fabales</taxon>
        <taxon>Fabaceae</taxon>
        <taxon>Papilionoideae</taxon>
        <taxon>50 kb inversion clade</taxon>
        <taxon>NPAAA clade</taxon>
        <taxon>indigoferoid/millettioid clade</taxon>
        <taxon>Phaseoleae</taxon>
        <taxon>Mucuna</taxon>
    </lineage>
</organism>
<dbReference type="Proteomes" id="UP000257109">
    <property type="component" value="Unassembled WGS sequence"/>
</dbReference>
<feature type="non-terminal residue" evidence="2">
    <location>
        <position position="1"/>
    </location>
</feature>
<evidence type="ECO:0000313" key="3">
    <source>
        <dbReference type="Proteomes" id="UP000257109"/>
    </source>
</evidence>
<dbReference type="EMBL" id="QJKJ01011516">
    <property type="protein sequence ID" value="RDX70970.1"/>
    <property type="molecule type" value="Genomic_DNA"/>
</dbReference>
<dbReference type="OrthoDB" id="1637540at2759"/>
<accession>A0A371EY43</accession>
<dbReference type="AlphaFoldDB" id="A0A371EY43"/>
<evidence type="ECO:0008006" key="4">
    <source>
        <dbReference type="Google" id="ProtNLM"/>
    </source>
</evidence>
<evidence type="ECO:0000313" key="2">
    <source>
        <dbReference type="EMBL" id="RDX70970.1"/>
    </source>
</evidence>
<gene>
    <name evidence="2" type="ORF">CR513_49733</name>
</gene>
<keyword evidence="3" id="KW-1185">Reference proteome</keyword>
<proteinExistence type="predicted"/>